<accession>A0A562VA17</accession>
<dbReference type="Proteomes" id="UP000321617">
    <property type="component" value="Unassembled WGS sequence"/>
</dbReference>
<evidence type="ECO:0000256" key="1">
    <source>
        <dbReference type="SAM" id="MobiDB-lite"/>
    </source>
</evidence>
<organism evidence="3 4">
    <name type="scientific">Stackebrandtia albiflava</name>
    <dbReference type="NCBI Taxonomy" id="406432"/>
    <lineage>
        <taxon>Bacteria</taxon>
        <taxon>Bacillati</taxon>
        <taxon>Actinomycetota</taxon>
        <taxon>Actinomycetes</taxon>
        <taxon>Glycomycetales</taxon>
        <taxon>Glycomycetaceae</taxon>
        <taxon>Stackebrandtia</taxon>
    </lineage>
</organism>
<feature type="region of interest" description="Disordered" evidence="1">
    <location>
        <begin position="275"/>
        <end position="339"/>
    </location>
</feature>
<proteinExistence type="predicted"/>
<dbReference type="AlphaFoldDB" id="A0A562VA17"/>
<dbReference type="EMBL" id="VLLL01000005">
    <property type="protein sequence ID" value="TWJ14681.1"/>
    <property type="molecule type" value="Genomic_DNA"/>
</dbReference>
<dbReference type="OrthoDB" id="5194462at2"/>
<evidence type="ECO:0000256" key="2">
    <source>
        <dbReference type="SAM" id="Phobius"/>
    </source>
</evidence>
<evidence type="ECO:0000313" key="4">
    <source>
        <dbReference type="Proteomes" id="UP000321617"/>
    </source>
</evidence>
<keyword evidence="2" id="KW-0812">Transmembrane</keyword>
<protein>
    <submittedName>
        <fullName evidence="3">Uncharacterized protein</fullName>
    </submittedName>
</protein>
<feature type="compositionally biased region" description="Gly residues" evidence="1">
    <location>
        <begin position="290"/>
        <end position="300"/>
    </location>
</feature>
<keyword evidence="4" id="KW-1185">Reference proteome</keyword>
<comment type="caution">
    <text evidence="3">The sequence shown here is derived from an EMBL/GenBank/DDBJ whole genome shotgun (WGS) entry which is preliminary data.</text>
</comment>
<feature type="compositionally biased region" description="Basic and acidic residues" evidence="1">
    <location>
        <begin position="322"/>
        <end position="339"/>
    </location>
</feature>
<evidence type="ECO:0000313" key="3">
    <source>
        <dbReference type="EMBL" id="TWJ14681.1"/>
    </source>
</evidence>
<gene>
    <name evidence="3" type="ORF">LX16_0368</name>
</gene>
<feature type="region of interest" description="Disordered" evidence="1">
    <location>
        <begin position="131"/>
        <end position="151"/>
    </location>
</feature>
<reference evidence="3 4" key="1">
    <citation type="journal article" date="2013" name="Stand. Genomic Sci.">
        <title>Genomic Encyclopedia of Type Strains, Phase I: The one thousand microbial genomes (KMG-I) project.</title>
        <authorList>
            <person name="Kyrpides N.C."/>
            <person name="Woyke T."/>
            <person name="Eisen J.A."/>
            <person name="Garrity G."/>
            <person name="Lilburn T.G."/>
            <person name="Beck B.J."/>
            <person name="Whitman W.B."/>
            <person name="Hugenholtz P."/>
            <person name="Klenk H.P."/>
        </authorList>
    </citation>
    <scope>NUCLEOTIDE SEQUENCE [LARGE SCALE GENOMIC DNA]</scope>
    <source>
        <strain evidence="3 4">DSM 45044</strain>
    </source>
</reference>
<sequence>MPSHPRSRLPLVVTEGGWSGDGTAHRAAAVVIAVLTLASAATWTVLRLVRAGAGAGETVAVAAVVLGCLVAAVLAWSAGRRRGWLTGQRLWVSGDELVVEMPGTPAVRHRLDGLRCTVRLEGGVAHRDGNGLATPFRTRGTQAVPNRRGPVHSAMSIRPGEYFVPFHPVLRLRGDGTDPITVELCHLASRRMRDRDQLLTLAELVARTAGPDATRAAGRLRTLADWQRLPHITDADPDAVPETPADRPAHEPVIPTPVRAGVPAAEIHIPGARDHAPDAVRESAPQEGPGQPGIPGGAQAGGADVSPHAGQPGGSQPAADQEPPHRSESDEPGRSDRSS</sequence>
<feature type="transmembrane region" description="Helical" evidence="2">
    <location>
        <begin position="27"/>
        <end position="46"/>
    </location>
</feature>
<feature type="transmembrane region" description="Helical" evidence="2">
    <location>
        <begin position="58"/>
        <end position="79"/>
    </location>
</feature>
<feature type="region of interest" description="Disordered" evidence="1">
    <location>
        <begin position="233"/>
        <end position="256"/>
    </location>
</feature>
<keyword evidence="2" id="KW-1133">Transmembrane helix</keyword>
<dbReference type="RefSeq" id="WP_147132113.1">
    <property type="nucleotide sequence ID" value="NZ_BAABIJ010000001.1"/>
</dbReference>
<name>A0A562VA17_9ACTN</name>
<keyword evidence="2" id="KW-0472">Membrane</keyword>